<accession>A0A806KL86</accession>
<protein>
    <submittedName>
        <fullName evidence="2">Uncharacterized protein</fullName>
    </submittedName>
</protein>
<feature type="region of interest" description="Disordered" evidence="1">
    <location>
        <begin position="36"/>
        <end position="59"/>
    </location>
</feature>
<sequence>MKDNYELKNPRPNPYTKRMKNGYTIIIDRDCDEDGEVSEAKTVGDGQLQPQTLPLPTPP</sequence>
<dbReference type="AlphaFoldDB" id="A0A806KL86"/>
<proteinExistence type="predicted"/>
<evidence type="ECO:0000256" key="1">
    <source>
        <dbReference type="SAM" id="MobiDB-lite"/>
    </source>
</evidence>
<evidence type="ECO:0000313" key="2">
    <source>
        <dbReference type="EMBL" id="AGS52511.1"/>
    </source>
</evidence>
<dbReference type="EMBL" id="JQ844200">
    <property type="protein sequence ID" value="AGS52511.1"/>
    <property type="molecule type" value="Genomic_DNA"/>
</dbReference>
<name>A0A806KL86_9BACT</name>
<reference evidence="2" key="1">
    <citation type="submission" date="2012-03" db="EMBL/GenBank/DDBJ databases">
        <title>Functional metagenomics reveals considerable lignocellulase gene clusters in the gut microbiome of a wood-feeding higher termite.</title>
        <authorList>
            <person name="Liu N."/>
        </authorList>
    </citation>
    <scope>NUCLEOTIDE SEQUENCE</scope>
</reference>
<organism evidence="2">
    <name type="scientific">uncultured bacterium contig00005</name>
    <dbReference type="NCBI Taxonomy" id="1181497"/>
    <lineage>
        <taxon>Bacteria</taxon>
        <taxon>environmental samples</taxon>
    </lineage>
</organism>